<dbReference type="InterPro" id="IPR056924">
    <property type="entry name" value="SH3_Tf2-1"/>
</dbReference>
<sequence>MVYRRSSQKLSRRLYNPFRIINRIGPVAYELALLMGSRVHPVLYVSLLKPFHGDPPFIIDSLPSDVYSTLPNLCPTSILGRRVGSASFDDDELLIH</sequence>
<organism evidence="2">
    <name type="scientific">Sesamum calycinum</name>
    <dbReference type="NCBI Taxonomy" id="2727403"/>
    <lineage>
        <taxon>Eukaryota</taxon>
        <taxon>Viridiplantae</taxon>
        <taxon>Streptophyta</taxon>
        <taxon>Embryophyta</taxon>
        <taxon>Tracheophyta</taxon>
        <taxon>Spermatophyta</taxon>
        <taxon>Magnoliopsida</taxon>
        <taxon>eudicotyledons</taxon>
        <taxon>Gunneridae</taxon>
        <taxon>Pentapetalae</taxon>
        <taxon>asterids</taxon>
        <taxon>lamiids</taxon>
        <taxon>Lamiales</taxon>
        <taxon>Pedaliaceae</taxon>
        <taxon>Sesamum</taxon>
    </lineage>
</organism>
<dbReference type="PANTHER" id="PTHR46148">
    <property type="entry name" value="CHROMO DOMAIN-CONTAINING PROTEIN"/>
    <property type="match status" value="1"/>
</dbReference>
<accession>A0AAW2KFT3</accession>
<name>A0AAW2KFT3_9LAMI</name>
<evidence type="ECO:0000259" key="1">
    <source>
        <dbReference type="Pfam" id="PF24626"/>
    </source>
</evidence>
<protein>
    <recommendedName>
        <fullName evidence="1">Tf2-1-like SH3-like domain-containing protein</fullName>
    </recommendedName>
</protein>
<proteinExistence type="predicted"/>
<evidence type="ECO:0000313" key="2">
    <source>
        <dbReference type="EMBL" id="KAL0305308.1"/>
    </source>
</evidence>
<feature type="domain" description="Tf2-1-like SH3-like" evidence="1">
    <location>
        <begin position="4"/>
        <end position="52"/>
    </location>
</feature>
<dbReference type="AlphaFoldDB" id="A0AAW2KFT3"/>
<dbReference type="PANTHER" id="PTHR46148:SF52">
    <property type="entry name" value="OS04G0603800 PROTEIN"/>
    <property type="match status" value="1"/>
</dbReference>
<gene>
    <name evidence="2" type="ORF">Scaly_2989800</name>
</gene>
<reference evidence="2" key="1">
    <citation type="submission" date="2020-06" db="EMBL/GenBank/DDBJ databases">
        <authorList>
            <person name="Li T."/>
            <person name="Hu X."/>
            <person name="Zhang T."/>
            <person name="Song X."/>
            <person name="Zhang H."/>
            <person name="Dai N."/>
            <person name="Sheng W."/>
            <person name="Hou X."/>
            <person name="Wei L."/>
        </authorList>
    </citation>
    <scope>NUCLEOTIDE SEQUENCE</scope>
    <source>
        <strain evidence="2">KEN8</strain>
        <tissue evidence="2">Leaf</tissue>
    </source>
</reference>
<dbReference type="EMBL" id="JACGWM010000393">
    <property type="protein sequence ID" value="KAL0305308.1"/>
    <property type="molecule type" value="Genomic_DNA"/>
</dbReference>
<reference evidence="2" key="2">
    <citation type="journal article" date="2024" name="Plant">
        <title>Genomic evolution and insights into agronomic trait innovations of Sesamum species.</title>
        <authorList>
            <person name="Miao H."/>
            <person name="Wang L."/>
            <person name="Qu L."/>
            <person name="Liu H."/>
            <person name="Sun Y."/>
            <person name="Le M."/>
            <person name="Wang Q."/>
            <person name="Wei S."/>
            <person name="Zheng Y."/>
            <person name="Lin W."/>
            <person name="Duan Y."/>
            <person name="Cao H."/>
            <person name="Xiong S."/>
            <person name="Wang X."/>
            <person name="Wei L."/>
            <person name="Li C."/>
            <person name="Ma Q."/>
            <person name="Ju M."/>
            <person name="Zhao R."/>
            <person name="Li G."/>
            <person name="Mu C."/>
            <person name="Tian Q."/>
            <person name="Mei H."/>
            <person name="Zhang T."/>
            <person name="Gao T."/>
            <person name="Zhang H."/>
        </authorList>
    </citation>
    <scope>NUCLEOTIDE SEQUENCE</scope>
    <source>
        <strain evidence="2">KEN8</strain>
    </source>
</reference>
<comment type="caution">
    <text evidence="2">The sequence shown here is derived from an EMBL/GenBank/DDBJ whole genome shotgun (WGS) entry which is preliminary data.</text>
</comment>
<dbReference type="Pfam" id="PF24626">
    <property type="entry name" value="SH3_Tf2-1"/>
    <property type="match status" value="1"/>
</dbReference>